<dbReference type="AlphaFoldDB" id="A0A8X8APV4"/>
<protein>
    <submittedName>
        <fullName evidence="1">Uncharacterized protein</fullName>
    </submittedName>
</protein>
<reference evidence="1 2" key="1">
    <citation type="submission" date="2020-02" db="EMBL/GenBank/DDBJ databases">
        <authorList>
            <person name="Ma Q."/>
            <person name="Huang Y."/>
            <person name="Song X."/>
            <person name="Pei D."/>
        </authorList>
    </citation>
    <scope>NUCLEOTIDE SEQUENCE [LARGE SCALE GENOMIC DNA]</scope>
    <source>
        <strain evidence="1">Sxm20200214</strain>
        <tissue evidence="1">Leaf</tissue>
    </source>
</reference>
<proteinExistence type="predicted"/>
<gene>
    <name evidence="1" type="ORF">Bca52824_029478</name>
</gene>
<accession>A0A8X8APV4</accession>
<dbReference type="Proteomes" id="UP000886595">
    <property type="component" value="Unassembled WGS sequence"/>
</dbReference>
<keyword evidence="2" id="KW-1185">Reference proteome</keyword>
<comment type="caution">
    <text evidence="1">The sequence shown here is derived from an EMBL/GenBank/DDBJ whole genome shotgun (WGS) entry which is preliminary data.</text>
</comment>
<evidence type="ECO:0000313" key="2">
    <source>
        <dbReference type="Proteomes" id="UP000886595"/>
    </source>
</evidence>
<organism evidence="1 2">
    <name type="scientific">Brassica carinata</name>
    <name type="common">Ethiopian mustard</name>
    <name type="synonym">Abyssinian cabbage</name>
    <dbReference type="NCBI Taxonomy" id="52824"/>
    <lineage>
        <taxon>Eukaryota</taxon>
        <taxon>Viridiplantae</taxon>
        <taxon>Streptophyta</taxon>
        <taxon>Embryophyta</taxon>
        <taxon>Tracheophyta</taxon>
        <taxon>Spermatophyta</taxon>
        <taxon>Magnoliopsida</taxon>
        <taxon>eudicotyledons</taxon>
        <taxon>Gunneridae</taxon>
        <taxon>Pentapetalae</taxon>
        <taxon>rosids</taxon>
        <taxon>malvids</taxon>
        <taxon>Brassicales</taxon>
        <taxon>Brassicaceae</taxon>
        <taxon>Brassiceae</taxon>
        <taxon>Brassica</taxon>
    </lineage>
</organism>
<name>A0A8X8APV4_BRACI</name>
<dbReference type="EMBL" id="JAAMPC010000006">
    <property type="protein sequence ID" value="KAG2309730.1"/>
    <property type="molecule type" value="Genomic_DNA"/>
</dbReference>
<evidence type="ECO:0000313" key="1">
    <source>
        <dbReference type="EMBL" id="KAG2309730.1"/>
    </source>
</evidence>
<sequence length="69" mass="7830">MTNSASTVDKFGPYVVLDQVTRRKRKQNRELLSEEAFPAKMEHGGYNTSTPDVFVLFEAAPSFPFFQTV</sequence>